<name>A0A7D5PAF8_9EURY</name>
<dbReference type="AlphaFoldDB" id="A0A7D5PAF8"/>
<accession>A0A7D5PAF8</accession>
<dbReference type="OrthoDB" id="109251at2157"/>
<keyword evidence="3" id="KW-1185">Reference proteome</keyword>
<gene>
    <name evidence="2" type="ORF">HZS54_05455</name>
</gene>
<dbReference type="GeneID" id="56082014"/>
<evidence type="ECO:0000313" key="2">
    <source>
        <dbReference type="EMBL" id="QLH81118.1"/>
    </source>
</evidence>
<sequence length="207" mass="22544">MCSVTEQSQTSIRPGDNVLVCCPSFTGAEPRACLDLLTPDGSTDVHALSVLFTQSPGDHVDAWQRIAGAYPTRMRIVAVDADARSNRTDETAGPDADRSVERVGSPHNLTRLGIRVADCLDEWDGSGETVVVCFQSLTTLLQYVDVESAVEFLDVVTERCAATDAIAHYHLDPQAHDDETIDRLSELFETVLVFDDGEWTADAGDEE</sequence>
<evidence type="ECO:0000313" key="3">
    <source>
        <dbReference type="Proteomes" id="UP000509346"/>
    </source>
</evidence>
<organism evidence="2 3">
    <name type="scientific">Halosimplex pelagicum</name>
    <dbReference type="NCBI Taxonomy" id="869886"/>
    <lineage>
        <taxon>Archaea</taxon>
        <taxon>Methanobacteriati</taxon>
        <taxon>Methanobacteriota</taxon>
        <taxon>Stenosarchaea group</taxon>
        <taxon>Halobacteria</taxon>
        <taxon>Halobacteriales</taxon>
        <taxon>Haloarculaceae</taxon>
        <taxon>Halosimplex</taxon>
    </lineage>
</organism>
<dbReference type="KEGG" id="hpel:HZS54_05455"/>
<dbReference type="RefSeq" id="WP_179920928.1">
    <property type="nucleotide sequence ID" value="NZ_CP058909.1"/>
</dbReference>
<dbReference type="InterPro" id="IPR055927">
    <property type="entry name" value="DUF7504"/>
</dbReference>
<proteinExistence type="predicted"/>
<feature type="region of interest" description="Disordered" evidence="1">
    <location>
        <begin position="81"/>
        <end position="104"/>
    </location>
</feature>
<dbReference type="EMBL" id="CP058909">
    <property type="protein sequence ID" value="QLH81118.1"/>
    <property type="molecule type" value="Genomic_DNA"/>
</dbReference>
<feature type="compositionally biased region" description="Basic and acidic residues" evidence="1">
    <location>
        <begin position="81"/>
        <end position="101"/>
    </location>
</feature>
<dbReference type="Proteomes" id="UP000509346">
    <property type="component" value="Chromosome"/>
</dbReference>
<protein>
    <recommendedName>
        <fullName evidence="4">Recombinase RecA</fullName>
    </recommendedName>
</protein>
<evidence type="ECO:0000256" key="1">
    <source>
        <dbReference type="SAM" id="MobiDB-lite"/>
    </source>
</evidence>
<dbReference type="Pfam" id="PF24336">
    <property type="entry name" value="DUF7504"/>
    <property type="match status" value="1"/>
</dbReference>
<reference evidence="2 3" key="1">
    <citation type="submission" date="2020-07" db="EMBL/GenBank/DDBJ databases">
        <title>Halosimplex litoreum sp. nov. and Halosimplex rubrum sp. nov., isolated from different salt environments.</title>
        <authorList>
            <person name="Cui H."/>
        </authorList>
    </citation>
    <scope>NUCLEOTIDE SEQUENCE [LARGE SCALE GENOMIC DNA]</scope>
    <source>
        <strain evidence="2 3">R2</strain>
    </source>
</reference>
<evidence type="ECO:0008006" key="4">
    <source>
        <dbReference type="Google" id="ProtNLM"/>
    </source>
</evidence>